<evidence type="ECO:0000256" key="7">
    <source>
        <dbReference type="ARBA" id="ARBA00023136"/>
    </source>
</evidence>
<comment type="similarity">
    <text evidence="8">Belongs to the binding-protein-dependent transport system permease family. LivHM subfamily.</text>
</comment>
<feature type="compositionally biased region" description="Pro residues" evidence="9">
    <location>
        <begin position="646"/>
        <end position="664"/>
    </location>
</feature>
<dbReference type="PANTHER" id="PTHR11795:SF450">
    <property type="entry name" value="ABC TRANSPORTER PERMEASE PROTEIN"/>
    <property type="match status" value="1"/>
</dbReference>
<keyword evidence="2" id="KW-0813">Transport</keyword>
<gene>
    <name evidence="11" type="ORF">ACFQH9_23935</name>
</gene>
<dbReference type="InterPro" id="IPR043428">
    <property type="entry name" value="LivM-like"/>
</dbReference>
<keyword evidence="12" id="KW-1185">Reference proteome</keyword>
<feature type="transmembrane region" description="Helical" evidence="10">
    <location>
        <begin position="426"/>
        <end position="445"/>
    </location>
</feature>
<name>A0ABW1ICH6_9PSEU</name>
<comment type="subcellular location">
    <subcellularLocation>
        <location evidence="1">Cell membrane</location>
        <topology evidence="1">Multi-pass membrane protein</topology>
    </subcellularLocation>
</comment>
<dbReference type="InterPro" id="IPR001851">
    <property type="entry name" value="ABC_transp_permease"/>
</dbReference>
<keyword evidence="5" id="KW-0029">Amino-acid transport</keyword>
<evidence type="ECO:0000256" key="9">
    <source>
        <dbReference type="SAM" id="MobiDB-lite"/>
    </source>
</evidence>
<feature type="transmembrane region" description="Helical" evidence="10">
    <location>
        <begin position="109"/>
        <end position="127"/>
    </location>
</feature>
<feature type="transmembrane region" description="Helical" evidence="10">
    <location>
        <begin position="252"/>
        <end position="271"/>
    </location>
</feature>
<dbReference type="EMBL" id="JBHSQK010000069">
    <property type="protein sequence ID" value="MFC5951322.1"/>
    <property type="molecule type" value="Genomic_DNA"/>
</dbReference>
<feature type="transmembrane region" description="Helical" evidence="10">
    <location>
        <begin position="530"/>
        <end position="549"/>
    </location>
</feature>
<feature type="transmembrane region" description="Helical" evidence="10">
    <location>
        <begin position="569"/>
        <end position="595"/>
    </location>
</feature>
<feature type="transmembrane region" description="Helical" evidence="10">
    <location>
        <begin position="228"/>
        <end position="245"/>
    </location>
</feature>
<feature type="region of interest" description="Disordered" evidence="9">
    <location>
        <begin position="642"/>
        <end position="664"/>
    </location>
</feature>
<feature type="transmembrane region" description="Helical" evidence="10">
    <location>
        <begin position="322"/>
        <end position="342"/>
    </location>
</feature>
<dbReference type="InterPro" id="IPR052157">
    <property type="entry name" value="BCAA_transport_permease"/>
</dbReference>
<evidence type="ECO:0000256" key="5">
    <source>
        <dbReference type="ARBA" id="ARBA00022970"/>
    </source>
</evidence>
<accession>A0ABW1ICH6</accession>
<feature type="transmembrane region" description="Helical" evidence="10">
    <location>
        <begin position="34"/>
        <end position="55"/>
    </location>
</feature>
<comment type="caution">
    <text evidence="11">The sequence shown here is derived from an EMBL/GenBank/DDBJ whole genome shotgun (WGS) entry which is preliminary data.</text>
</comment>
<evidence type="ECO:0000256" key="4">
    <source>
        <dbReference type="ARBA" id="ARBA00022692"/>
    </source>
</evidence>
<evidence type="ECO:0000256" key="2">
    <source>
        <dbReference type="ARBA" id="ARBA00022448"/>
    </source>
</evidence>
<dbReference type="CDD" id="cd06582">
    <property type="entry name" value="TM_PBP1_LivH_like"/>
    <property type="match status" value="1"/>
</dbReference>
<keyword evidence="3" id="KW-1003">Cell membrane</keyword>
<feature type="transmembrane region" description="Helical" evidence="10">
    <location>
        <begin position="399"/>
        <end position="419"/>
    </location>
</feature>
<evidence type="ECO:0000313" key="12">
    <source>
        <dbReference type="Proteomes" id="UP001596119"/>
    </source>
</evidence>
<sequence length="664" mass="69657">MGTILQFVVLGLGLGAIYIGLGTGLLLVHRATGIINFAQGAMAMWGAFVFAQLRLDGTLVFPIGSVELARRPPVAVAALIGLAMAFLLGLLVHYVIFRPVRHAPVLAQVVVSVAVMITLQALVVLRFGPNNIDVASLIPEDSFPLLGAEIPTRELWMAAIMVLLAAAVWAYLRFTRAGVATRAASENERAAVLMGFSPDRLAAVAQVVAIMLGTVAVMLGSSLTGLNADNYTLLVVPALAVLLVARMESIAIVVVAALLMGAFQSLINLLITKPFWPQWAQSGLDQVVPFAVVMVILFVQGKRLPSRGSLQTIRLPDVSIPRFRPIPAVIMLVVGVAALSFTEGTWRFGITTSIIVMLLALSYVVLTGYLGQISLAQGAFAGAAGFCLSKASVNWGIPFPISLILCALVATALGMLVALPAFRIRGAQLAIVTIAAALAIERFVFNNYTLSPPEGNPIADATLFGLNLGVREGRDLSRIAFSLMVLVIAAVLVWAFLRVASGDTGRAFLAVRANERAAASSGIDVRRTKLIGFAISAFIAGIAGCLIGFSRGQLSAESFSVFAGLQVLAVAYLGGITSVGGAIVAGILGPLGIVYTLLRGVFDLGDYYLLISGLGLIITALLNPVGIAGATREQVAWVRRKLSRSGPPPSAVPEAPAPKEPSRV</sequence>
<organism evidence="11 12">
    <name type="scientific">Pseudonocardia lutea</name>
    <dbReference type="NCBI Taxonomy" id="2172015"/>
    <lineage>
        <taxon>Bacteria</taxon>
        <taxon>Bacillati</taxon>
        <taxon>Actinomycetota</taxon>
        <taxon>Actinomycetes</taxon>
        <taxon>Pseudonocardiales</taxon>
        <taxon>Pseudonocardiaceae</taxon>
        <taxon>Pseudonocardia</taxon>
    </lineage>
</organism>
<feature type="transmembrane region" description="Helical" evidence="10">
    <location>
        <begin position="607"/>
        <end position="630"/>
    </location>
</feature>
<feature type="transmembrane region" description="Helical" evidence="10">
    <location>
        <begin position="201"/>
        <end position="222"/>
    </location>
</feature>
<feature type="transmembrane region" description="Helical" evidence="10">
    <location>
        <begin position="283"/>
        <end position="301"/>
    </location>
</feature>
<protein>
    <submittedName>
        <fullName evidence="11">ABC transporter permease</fullName>
    </submittedName>
</protein>
<evidence type="ECO:0000256" key="1">
    <source>
        <dbReference type="ARBA" id="ARBA00004651"/>
    </source>
</evidence>
<evidence type="ECO:0000256" key="6">
    <source>
        <dbReference type="ARBA" id="ARBA00022989"/>
    </source>
</evidence>
<reference evidence="12" key="1">
    <citation type="journal article" date="2019" name="Int. J. Syst. Evol. Microbiol.">
        <title>The Global Catalogue of Microorganisms (GCM) 10K type strain sequencing project: providing services to taxonomists for standard genome sequencing and annotation.</title>
        <authorList>
            <consortium name="The Broad Institute Genomics Platform"/>
            <consortium name="The Broad Institute Genome Sequencing Center for Infectious Disease"/>
            <person name="Wu L."/>
            <person name="Ma J."/>
        </authorList>
    </citation>
    <scope>NUCLEOTIDE SEQUENCE [LARGE SCALE GENOMIC DNA]</scope>
    <source>
        <strain evidence="12">CGMCC 4.7397</strain>
    </source>
</reference>
<keyword evidence="7 10" id="KW-0472">Membrane</keyword>
<evidence type="ECO:0000313" key="11">
    <source>
        <dbReference type="EMBL" id="MFC5951322.1"/>
    </source>
</evidence>
<feature type="transmembrane region" description="Helical" evidence="10">
    <location>
        <begin position="155"/>
        <end position="172"/>
    </location>
</feature>
<feature type="transmembrane region" description="Helical" evidence="10">
    <location>
        <begin position="75"/>
        <end position="97"/>
    </location>
</feature>
<feature type="transmembrane region" description="Helical" evidence="10">
    <location>
        <begin position="6"/>
        <end position="27"/>
    </location>
</feature>
<evidence type="ECO:0000256" key="10">
    <source>
        <dbReference type="SAM" id="Phobius"/>
    </source>
</evidence>
<dbReference type="PANTHER" id="PTHR11795">
    <property type="entry name" value="BRANCHED-CHAIN AMINO ACID TRANSPORT SYSTEM PERMEASE PROTEIN LIVH"/>
    <property type="match status" value="1"/>
</dbReference>
<dbReference type="Pfam" id="PF02653">
    <property type="entry name" value="BPD_transp_2"/>
    <property type="match status" value="2"/>
</dbReference>
<evidence type="ECO:0000256" key="8">
    <source>
        <dbReference type="ARBA" id="ARBA00037998"/>
    </source>
</evidence>
<proteinExistence type="inferred from homology"/>
<dbReference type="RefSeq" id="WP_379569169.1">
    <property type="nucleotide sequence ID" value="NZ_JBHSQK010000069.1"/>
</dbReference>
<dbReference type="CDD" id="cd06581">
    <property type="entry name" value="TM_PBP1_LivM_like"/>
    <property type="match status" value="1"/>
</dbReference>
<keyword evidence="6 10" id="KW-1133">Transmembrane helix</keyword>
<evidence type="ECO:0000256" key="3">
    <source>
        <dbReference type="ARBA" id="ARBA00022475"/>
    </source>
</evidence>
<dbReference type="Proteomes" id="UP001596119">
    <property type="component" value="Unassembled WGS sequence"/>
</dbReference>
<keyword evidence="4 10" id="KW-0812">Transmembrane</keyword>
<feature type="transmembrane region" description="Helical" evidence="10">
    <location>
        <begin position="348"/>
        <end position="366"/>
    </location>
</feature>
<feature type="transmembrane region" description="Helical" evidence="10">
    <location>
        <begin position="479"/>
        <end position="497"/>
    </location>
</feature>